<protein>
    <submittedName>
        <fullName evidence="2">UPF0301 protein</fullName>
    </submittedName>
</protein>
<dbReference type="AlphaFoldDB" id="A0AAE1LFH2"/>
<accession>A0AAE1LFH2</accession>
<reference evidence="2" key="2">
    <citation type="journal article" date="2023" name="BMC Genomics">
        <title>Pest status, molecular evolution, and epigenetic factors derived from the genome assembly of Frankliniella fusca, a thysanopteran phytovirus vector.</title>
        <authorList>
            <person name="Catto M.A."/>
            <person name="Labadie P.E."/>
            <person name="Jacobson A.L."/>
            <person name="Kennedy G.G."/>
            <person name="Srinivasan R."/>
            <person name="Hunt B.G."/>
        </authorList>
    </citation>
    <scope>NUCLEOTIDE SEQUENCE</scope>
    <source>
        <strain evidence="2">PL_HMW_Pooled</strain>
    </source>
</reference>
<proteinExistence type="predicted"/>
<evidence type="ECO:0000256" key="1">
    <source>
        <dbReference type="SAM" id="MobiDB-lite"/>
    </source>
</evidence>
<gene>
    <name evidence="2" type="ORF">KUF71_006385</name>
</gene>
<reference evidence="2" key="1">
    <citation type="submission" date="2021-07" db="EMBL/GenBank/DDBJ databases">
        <authorList>
            <person name="Catto M.A."/>
            <person name="Jacobson A."/>
            <person name="Kennedy G."/>
            <person name="Labadie P."/>
            <person name="Hunt B.G."/>
            <person name="Srinivasan R."/>
        </authorList>
    </citation>
    <scope>NUCLEOTIDE SEQUENCE</scope>
    <source>
        <strain evidence="2">PL_HMW_Pooled</strain>
        <tissue evidence="2">Head</tissue>
    </source>
</reference>
<sequence length="120" mass="13685">MKHTRKYILSHGTHSSICHIQNTPIKHICKGGLKVQVQVHKTVQFIQNTPINHILKGGSRGDQGSSSSPQDKGLYKNHSMHRSKKKKSHAQHDQKKRSHMHNRVSDHFKMHTVKCKTGTL</sequence>
<dbReference type="Proteomes" id="UP001219518">
    <property type="component" value="Unassembled WGS sequence"/>
</dbReference>
<dbReference type="EMBL" id="JAHWGI010000598">
    <property type="protein sequence ID" value="KAK3916774.1"/>
    <property type="molecule type" value="Genomic_DNA"/>
</dbReference>
<feature type="compositionally biased region" description="Basic residues" evidence="1">
    <location>
        <begin position="78"/>
        <end position="102"/>
    </location>
</feature>
<evidence type="ECO:0000313" key="2">
    <source>
        <dbReference type="EMBL" id="KAK3916774.1"/>
    </source>
</evidence>
<feature type="compositionally biased region" description="Low complexity" evidence="1">
    <location>
        <begin position="62"/>
        <end position="72"/>
    </location>
</feature>
<organism evidence="2 3">
    <name type="scientific">Frankliniella fusca</name>
    <dbReference type="NCBI Taxonomy" id="407009"/>
    <lineage>
        <taxon>Eukaryota</taxon>
        <taxon>Metazoa</taxon>
        <taxon>Ecdysozoa</taxon>
        <taxon>Arthropoda</taxon>
        <taxon>Hexapoda</taxon>
        <taxon>Insecta</taxon>
        <taxon>Pterygota</taxon>
        <taxon>Neoptera</taxon>
        <taxon>Paraneoptera</taxon>
        <taxon>Thysanoptera</taxon>
        <taxon>Terebrantia</taxon>
        <taxon>Thripoidea</taxon>
        <taxon>Thripidae</taxon>
        <taxon>Frankliniella</taxon>
    </lineage>
</organism>
<evidence type="ECO:0000313" key="3">
    <source>
        <dbReference type="Proteomes" id="UP001219518"/>
    </source>
</evidence>
<name>A0AAE1LFH2_9NEOP</name>
<feature type="region of interest" description="Disordered" evidence="1">
    <location>
        <begin position="51"/>
        <end position="120"/>
    </location>
</feature>
<comment type="caution">
    <text evidence="2">The sequence shown here is derived from an EMBL/GenBank/DDBJ whole genome shotgun (WGS) entry which is preliminary data.</text>
</comment>
<keyword evidence="3" id="KW-1185">Reference proteome</keyword>